<dbReference type="RefSeq" id="WP_062287648.1">
    <property type="nucleotide sequence ID" value="NZ_CP012036.1"/>
</dbReference>
<name>A0A0M4SHU7_9NOSO</name>
<dbReference type="EMBL" id="CP012036">
    <property type="protein sequence ID" value="ALF51872.1"/>
    <property type="molecule type" value="Genomic_DNA"/>
</dbReference>
<reference evidence="1 2" key="2">
    <citation type="journal article" date="2016" name="Genome Announc.">
        <title>Draft Genome Sequence of the N2-Fixing Cyanobacterium Nostoc piscinale CENA21, Isolated from the Brazilian Amazon Floodplain.</title>
        <authorList>
            <person name="Leao T."/>
            <person name="Guimaraes P.I."/>
            <person name="de Melo A.G."/>
            <person name="Ramos R.T."/>
            <person name="Leao P.N."/>
            <person name="Silva A."/>
            <person name="Fiore M.F."/>
            <person name="Schneider M.P."/>
        </authorList>
    </citation>
    <scope>NUCLEOTIDE SEQUENCE [LARGE SCALE GENOMIC DNA]</scope>
    <source>
        <strain evidence="1 2">CENA21</strain>
    </source>
</reference>
<dbReference type="STRING" id="224013.ACX27_01845"/>
<organism evidence="1 2">
    <name type="scientific">Nostoc piscinale CENA21</name>
    <dbReference type="NCBI Taxonomy" id="224013"/>
    <lineage>
        <taxon>Bacteria</taxon>
        <taxon>Bacillati</taxon>
        <taxon>Cyanobacteriota</taxon>
        <taxon>Cyanophyceae</taxon>
        <taxon>Nostocales</taxon>
        <taxon>Nostocaceae</taxon>
        <taxon>Nostoc</taxon>
    </lineage>
</organism>
<dbReference type="Proteomes" id="UP000062645">
    <property type="component" value="Chromosome"/>
</dbReference>
<proteinExistence type="predicted"/>
<dbReference type="AlphaFoldDB" id="A0A0M4SHU7"/>
<sequence length="204" mass="21075">MPLTIPPSTYASQISFSSVNGLTSSNVNSAIDEVYSESVKLDLANILTEILTLTNSNTATSTTTGTLRLPGIGMGNGNIYLATPPTTDNNQKAATTAFVNNYISRGTDSGGRQFIRFGNSSGSGLLIKFGTSVPTISANTGSISYGGTPGFSSILNVIACNGDGGANDSHVNVSSWSNTGFNVKTPTLSSGNYRVNWIVFGVPA</sequence>
<evidence type="ECO:0000313" key="1">
    <source>
        <dbReference type="EMBL" id="ALF51872.1"/>
    </source>
</evidence>
<gene>
    <name evidence="1" type="ORF">ACX27_01845</name>
</gene>
<protein>
    <submittedName>
        <fullName evidence="1">Uncharacterized protein</fullName>
    </submittedName>
</protein>
<keyword evidence="2" id="KW-1185">Reference proteome</keyword>
<reference evidence="2" key="1">
    <citation type="submission" date="2015-07" db="EMBL/GenBank/DDBJ databases">
        <title>Genome Of Nitrogen-Fixing Cyanobacterium Nostoc piscinale CENA21 From Solimoes/Amazon River Floodplain Sediments And Comparative Genomics To Uncover Biosynthetic Natural Products Potential.</title>
        <authorList>
            <person name="Leao T.F."/>
            <person name="Leao P.N."/>
            <person name="Guimaraes P.I."/>
            <person name="de Melo A.G.C."/>
            <person name="Ramos R.T.J."/>
            <person name="Silva A."/>
            <person name="Fiore M.F."/>
            <person name="Schneider M.P.C."/>
        </authorList>
    </citation>
    <scope>NUCLEOTIDE SEQUENCE [LARGE SCALE GENOMIC DNA]</scope>
    <source>
        <strain evidence="2">CENA21</strain>
    </source>
</reference>
<dbReference type="PATRIC" id="fig|224013.5.peg.447"/>
<dbReference type="KEGG" id="npz:ACX27_01845"/>
<accession>A0A0M4SHU7</accession>
<evidence type="ECO:0000313" key="2">
    <source>
        <dbReference type="Proteomes" id="UP000062645"/>
    </source>
</evidence>